<dbReference type="Proteomes" id="UP000001070">
    <property type="component" value="Unassembled WGS sequence"/>
</dbReference>
<organism evidence="2">
    <name type="scientific">Drosophila grimshawi</name>
    <name type="common">Hawaiian fruit fly</name>
    <name type="synonym">Idiomyia grimshawi</name>
    <dbReference type="NCBI Taxonomy" id="7222"/>
    <lineage>
        <taxon>Eukaryota</taxon>
        <taxon>Metazoa</taxon>
        <taxon>Ecdysozoa</taxon>
        <taxon>Arthropoda</taxon>
        <taxon>Hexapoda</taxon>
        <taxon>Insecta</taxon>
        <taxon>Pterygota</taxon>
        <taxon>Neoptera</taxon>
        <taxon>Endopterygota</taxon>
        <taxon>Diptera</taxon>
        <taxon>Brachycera</taxon>
        <taxon>Muscomorpha</taxon>
        <taxon>Ephydroidea</taxon>
        <taxon>Drosophilidae</taxon>
        <taxon>Drosophila</taxon>
        <taxon>Hawaiian Drosophila</taxon>
    </lineage>
</organism>
<dbReference type="GO" id="GO:0000782">
    <property type="term" value="C:telomere cap complex"/>
    <property type="evidence" value="ECO:0007669"/>
    <property type="project" value="EnsemblMetazoa"/>
</dbReference>
<dbReference type="InParanoid" id="B4IX71"/>
<proteinExistence type="predicted"/>
<dbReference type="GO" id="GO:0016233">
    <property type="term" value="P:telomere capping"/>
    <property type="evidence" value="ECO:0007669"/>
    <property type="project" value="EnsemblMetazoa"/>
</dbReference>
<dbReference type="OMA" id="GRGVHNK"/>
<evidence type="ECO:0000313" key="1">
    <source>
        <dbReference type="EMBL" id="EDV97403.1"/>
    </source>
</evidence>
<sequence length="216" mass="24204">MTSLTSEDLEDQLDSFIIRKPRDQTKVYTAVRKETNNGQKIFEHIPLLVGDILQSTPVAGYKDVFTAFNPATLNYRSCLVYGYVAGRGVHNKFFYKYLVDDGTGTIEISIFSKPNESDIIRGLYNEAKNLVYSAGSGQYEKVSGCMIRLLGKAMEHIDGSAILLGSNVLLFGRPSCFRNKITLEVISFAMDNGRSRQLEIAFNDNLIDYYQSHKAA</sequence>
<dbReference type="AlphaFoldDB" id="B4IX71"/>
<dbReference type="GO" id="GO:0043047">
    <property type="term" value="F:single-stranded telomeric DNA binding"/>
    <property type="evidence" value="ECO:0007669"/>
    <property type="project" value="EnsemblMetazoa"/>
</dbReference>
<dbReference type="KEGG" id="dgr:6557095"/>
<evidence type="ECO:0000313" key="2">
    <source>
        <dbReference type="Proteomes" id="UP000001070"/>
    </source>
</evidence>
<protein>
    <submittedName>
        <fullName evidence="1">GH14712</fullName>
    </submittedName>
</protein>
<gene>
    <name evidence="1" type="primary">Dgri\GH14712</name>
    <name evidence="1" type="ORF">Dgri_GH14712</name>
</gene>
<dbReference type="eggNOG" id="ENOG502TAPI">
    <property type="taxonomic scope" value="Eukaryota"/>
</dbReference>
<dbReference type="EMBL" id="CH916366">
    <property type="protein sequence ID" value="EDV97403.1"/>
    <property type="molecule type" value="Genomic_DNA"/>
</dbReference>
<dbReference type="InterPro" id="IPR012340">
    <property type="entry name" value="NA-bd_OB-fold"/>
</dbReference>
<dbReference type="OrthoDB" id="7915056at2759"/>
<accession>B4IX71</accession>
<dbReference type="Gene3D" id="2.40.50.140">
    <property type="entry name" value="Nucleic acid-binding proteins"/>
    <property type="match status" value="1"/>
</dbReference>
<dbReference type="HOGENOM" id="CLU_1311269_0_0_1"/>
<reference evidence="1 2" key="1">
    <citation type="journal article" date="2007" name="Nature">
        <title>Evolution of genes and genomes on the Drosophila phylogeny.</title>
        <authorList>
            <consortium name="Drosophila 12 Genomes Consortium"/>
            <person name="Clark A.G."/>
            <person name="Eisen M.B."/>
            <person name="Smith D.R."/>
            <person name="Bergman C.M."/>
            <person name="Oliver B."/>
            <person name="Markow T.A."/>
            <person name="Kaufman T.C."/>
            <person name="Kellis M."/>
            <person name="Gelbart W."/>
            <person name="Iyer V.N."/>
            <person name="Pollard D.A."/>
            <person name="Sackton T.B."/>
            <person name="Larracuente A.M."/>
            <person name="Singh N.D."/>
            <person name="Abad J.P."/>
            <person name="Abt D.N."/>
            <person name="Adryan B."/>
            <person name="Aguade M."/>
            <person name="Akashi H."/>
            <person name="Anderson W.W."/>
            <person name="Aquadro C.F."/>
            <person name="Ardell D.H."/>
            <person name="Arguello R."/>
            <person name="Artieri C.G."/>
            <person name="Barbash D.A."/>
            <person name="Barker D."/>
            <person name="Barsanti P."/>
            <person name="Batterham P."/>
            <person name="Batzoglou S."/>
            <person name="Begun D."/>
            <person name="Bhutkar A."/>
            <person name="Blanco E."/>
            <person name="Bosak S.A."/>
            <person name="Bradley R.K."/>
            <person name="Brand A.D."/>
            <person name="Brent M.R."/>
            <person name="Brooks A.N."/>
            <person name="Brown R.H."/>
            <person name="Butlin R.K."/>
            <person name="Caggese C."/>
            <person name="Calvi B.R."/>
            <person name="Bernardo de Carvalho A."/>
            <person name="Caspi A."/>
            <person name="Castrezana S."/>
            <person name="Celniker S.E."/>
            <person name="Chang J.L."/>
            <person name="Chapple C."/>
            <person name="Chatterji S."/>
            <person name="Chinwalla A."/>
            <person name="Civetta A."/>
            <person name="Clifton S.W."/>
            <person name="Comeron J.M."/>
            <person name="Costello J.C."/>
            <person name="Coyne J.A."/>
            <person name="Daub J."/>
            <person name="David R.G."/>
            <person name="Delcher A.L."/>
            <person name="Delehaunty K."/>
            <person name="Do C.B."/>
            <person name="Ebling H."/>
            <person name="Edwards K."/>
            <person name="Eickbush T."/>
            <person name="Evans J.D."/>
            <person name="Filipski A."/>
            <person name="Findeiss S."/>
            <person name="Freyhult E."/>
            <person name="Fulton L."/>
            <person name="Fulton R."/>
            <person name="Garcia A.C."/>
            <person name="Gardiner A."/>
            <person name="Garfield D.A."/>
            <person name="Garvin B.E."/>
            <person name="Gibson G."/>
            <person name="Gilbert D."/>
            <person name="Gnerre S."/>
            <person name="Godfrey J."/>
            <person name="Good R."/>
            <person name="Gotea V."/>
            <person name="Gravely B."/>
            <person name="Greenberg A.J."/>
            <person name="Griffiths-Jones S."/>
            <person name="Gross S."/>
            <person name="Guigo R."/>
            <person name="Gustafson E.A."/>
            <person name="Haerty W."/>
            <person name="Hahn M.W."/>
            <person name="Halligan D.L."/>
            <person name="Halpern A.L."/>
            <person name="Halter G.M."/>
            <person name="Han M.V."/>
            <person name="Heger A."/>
            <person name="Hillier L."/>
            <person name="Hinrichs A.S."/>
            <person name="Holmes I."/>
            <person name="Hoskins R.A."/>
            <person name="Hubisz M.J."/>
            <person name="Hultmark D."/>
            <person name="Huntley M.A."/>
            <person name="Jaffe D.B."/>
            <person name="Jagadeeshan S."/>
            <person name="Jeck W.R."/>
            <person name="Johnson J."/>
            <person name="Jones C.D."/>
            <person name="Jordan W.C."/>
            <person name="Karpen G.H."/>
            <person name="Kataoka E."/>
            <person name="Keightley P.D."/>
            <person name="Kheradpour P."/>
            <person name="Kirkness E.F."/>
            <person name="Koerich L.B."/>
            <person name="Kristiansen K."/>
            <person name="Kudrna D."/>
            <person name="Kulathinal R.J."/>
            <person name="Kumar S."/>
            <person name="Kwok R."/>
            <person name="Lander E."/>
            <person name="Langley C.H."/>
            <person name="Lapoint R."/>
            <person name="Lazzaro B.P."/>
            <person name="Lee S.J."/>
            <person name="Levesque L."/>
            <person name="Li R."/>
            <person name="Lin C.F."/>
            <person name="Lin M.F."/>
            <person name="Lindblad-Toh K."/>
            <person name="Llopart A."/>
            <person name="Long M."/>
            <person name="Low L."/>
            <person name="Lozovsky E."/>
            <person name="Lu J."/>
            <person name="Luo M."/>
            <person name="Machado C.A."/>
            <person name="Makalowski W."/>
            <person name="Marzo M."/>
            <person name="Matsuda M."/>
            <person name="Matzkin L."/>
            <person name="McAllister B."/>
            <person name="McBride C.S."/>
            <person name="McKernan B."/>
            <person name="McKernan K."/>
            <person name="Mendez-Lago M."/>
            <person name="Minx P."/>
            <person name="Mollenhauer M.U."/>
            <person name="Montooth K."/>
            <person name="Mount S.M."/>
            <person name="Mu X."/>
            <person name="Myers E."/>
            <person name="Negre B."/>
            <person name="Newfeld S."/>
            <person name="Nielsen R."/>
            <person name="Noor M.A."/>
            <person name="O'Grady P."/>
            <person name="Pachter L."/>
            <person name="Papaceit M."/>
            <person name="Parisi M.J."/>
            <person name="Parisi M."/>
            <person name="Parts L."/>
            <person name="Pedersen J.S."/>
            <person name="Pesole G."/>
            <person name="Phillippy A.M."/>
            <person name="Ponting C.P."/>
            <person name="Pop M."/>
            <person name="Porcelli D."/>
            <person name="Powell J.R."/>
            <person name="Prohaska S."/>
            <person name="Pruitt K."/>
            <person name="Puig M."/>
            <person name="Quesneville H."/>
            <person name="Ram K.R."/>
            <person name="Rand D."/>
            <person name="Rasmussen M.D."/>
            <person name="Reed L.K."/>
            <person name="Reenan R."/>
            <person name="Reily A."/>
            <person name="Remington K.A."/>
            <person name="Rieger T.T."/>
            <person name="Ritchie M.G."/>
            <person name="Robin C."/>
            <person name="Rogers Y.H."/>
            <person name="Rohde C."/>
            <person name="Rozas J."/>
            <person name="Rubenfield M.J."/>
            <person name="Ruiz A."/>
            <person name="Russo S."/>
            <person name="Salzberg S.L."/>
            <person name="Sanchez-Gracia A."/>
            <person name="Saranga D.J."/>
            <person name="Sato H."/>
            <person name="Schaeffer S.W."/>
            <person name="Schatz M.C."/>
            <person name="Schlenke T."/>
            <person name="Schwartz R."/>
            <person name="Segarra C."/>
            <person name="Singh R.S."/>
            <person name="Sirot L."/>
            <person name="Sirota M."/>
            <person name="Sisneros N.B."/>
            <person name="Smith C.D."/>
            <person name="Smith T.F."/>
            <person name="Spieth J."/>
            <person name="Stage D.E."/>
            <person name="Stark A."/>
            <person name="Stephan W."/>
            <person name="Strausberg R.L."/>
            <person name="Strempel S."/>
            <person name="Sturgill D."/>
            <person name="Sutton G."/>
            <person name="Sutton G.G."/>
            <person name="Tao W."/>
            <person name="Teichmann S."/>
            <person name="Tobari Y.N."/>
            <person name="Tomimura Y."/>
            <person name="Tsolas J.M."/>
            <person name="Valente V.L."/>
            <person name="Venter E."/>
            <person name="Venter J.C."/>
            <person name="Vicario S."/>
            <person name="Vieira F.G."/>
            <person name="Vilella A.J."/>
            <person name="Villasante A."/>
            <person name="Walenz B."/>
            <person name="Wang J."/>
            <person name="Wasserman M."/>
            <person name="Watts T."/>
            <person name="Wilson D."/>
            <person name="Wilson R.K."/>
            <person name="Wing R.A."/>
            <person name="Wolfner M.F."/>
            <person name="Wong A."/>
            <person name="Wong G.K."/>
            <person name="Wu C.I."/>
            <person name="Wu G."/>
            <person name="Yamamoto D."/>
            <person name="Yang H.P."/>
            <person name="Yang S.P."/>
            <person name="Yorke J.A."/>
            <person name="Yoshida K."/>
            <person name="Zdobnov E."/>
            <person name="Zhang P."/>
            <person name="Zhang Y."/>
            <person name="Zimin A.V."/>
            <person name="Baldwin J."/>
            <person name="Abdouelleil A."/>
            <person name="Abdulkadir J."/>
            <person name="Abebe A."/>
            <person name="Abera B."/>
            <person name="Abreu J."/>
            <person name="Acer S.C."/>
            <person name="Aftuck L."/>
            <person name="Alexander A."/>
            <person name="An P."/>
            <person name="Anderson E."/>
            <person name="Anderson S."/>
            <person name="Arachi H."/>
            <person name="Azer M."/>
            <person name="Bachantsang P."/>
            <person name="Barry A."/>
            <person name="Bayul T."/>
            <person name="Berlin A."/>
            <person name="Bessette D."/>
            <person name="Bloom T."/>
            <person name="Blye J."/>
            <person name="Boguslavskiy L."/>
            <person name="Bonnet C."/>
            <person name="Boukhgalter B."/>
            <person name="Bourzgui I."/>
            <person name="Brown A."/>
            <person name="Cahill P."/>
            <person name="Channer S."/>
            <person name="Cheshatsang Y."/>
            <person name="Chuda L."/>
            <person name="Citroen M."/>
            <person name="Collymore A."/>
            <person name="Cooke P."/>
            <person name="Costello M."/>
            <person name="D'Aco K."/>
            <person name="Daza R."/>
            <person name="De Haan G."/>
            <person name="DeGray S."/>
            <person name="DeMaso C."/>
            <person name="Dhargay N."/>
            <person name="Dooley K."/>
            <person name="Dooley E."/>
            <person name="Doricent M."/>
            <person name="Dorje P."/>
            <person name="Dorjee K."/>
            <person name="Dupes A."/>
            <person name="Elong R."/>
            <person name="Falk J."/>
            <person name="Farina A."/>
            <person name="Faro S."/>
            <person name="Ferguson D."/>
            <person name="Fisher S."/>
            <person name="Foley C.D."/>
            <person name="Franke A."/>
            <person name="Friedrich D."/>
            <person name="Gadbois L."/>
            <person name="Gearin G."/>
            <person name="Gearin C.R."/>
            <person name="Giannoukos G."/>
            <person name="Goode T."/>
            <person name="Graham J."/>
            <person name="Grandbois E."/>
            <person name="Grewal S."/>
            <person name="Gyaltsen K."/>
            <person name="Hafez N."/>
            <person name="Hagos B."/>
            <person name="Hall J."/>
            <person name="Henson C."/>
            <person name="Hollinger A."/>
            <person name="Honan T."/>
            <person name="Huard M.D."/>
            <person name="Hughes L."/>
            <person name="Hurhula B."/>
            <person name="Husby M.E."/>
            <person name="Kamat A."/>
            <person name="Kanga B."/>
            <person name="Kashin S."/>
            <person name="Khazanovich D."/>
            <person name="Kisner P."/>
            <person name="Lance K."/>
            <person name="Lara M."/>
            <person name="Lee W."/>
            <person name="Lennon N."/>
            <person name="Letendre F."/>
            <person name="LeVine R."/>
            <person name="Lipovsky A."/>
            <person name="Liu X."/>
            <person name="Liu J."/>
            <person name="Liu S."/>
            <person name="Lokyitsang T."/>
            <person name="Lokyitsang Y."/>
            <person name="Lubonja R."/>
            <person name="Lui A."/>
            <person name="MacDonald P."/>
            <person name="Magnisalis V."/>
            <person name="Maru K."/>
            <person name="Matthews C."/>
            <person name="McCusker W."/>
            <person name="McDonough S."/>
            <person name="Mehta T."/>
            <person name="Meldrim J."/>
            <person name="Meneus L."/>
            <person name="Mihai O."/>
            <person name="Mihalev A."/>
            <person name="Mihova T."/>
            <person name="Mittelman R."/>
            <person name="Mlenga V."/>
            <person name="Montmayeur A."/>
            <person name="Mulrain L."/>
            <person name="Navidi A."/>
            <person name="Naylor J."/>
            <person name="Negash T."/>
            <person name="Nguyen T."/>
            <person name="Nguyen N."/>
            <person name="Nicol R."/>
            <person name="Norbu C."/>
            <person name="Norbu N."/>
            <person name="Novod N."/>
            <person name="O'Neill B."/>
            <person name="Osman S."/>
            <person name="Markiewicz E."/>
            <person name="Oyono O.L."/>
            <person name="Patti C."/>
            <person name="Phunkhang P."/>
            <person name="Pierre F."/>
            <person name="Priest M."/>
            <person name="Raghuraman S."/>
            <person name="Rege F."/>
            <person name="Reyes R."/>
            <person name="Rise C."/>
            <person name="Rogov P."/>
            <person name="Ross K."/>
            <person name="Ryan E."/>
            <person name="Settipalli S."/>
            <person name="Shea T."/>
            <person name="Sherpa N."/>
            <person name="Shi L."/>
            <person name="Shih D."/>
            <person name="Sparrow T."/>
            <person name="Spaulding J."/>
            <person name="Stalker J."/>
            <person name="Stange-Thomann N."/>
            <person name="Stavropoulos S."/>
            <person name="Stone C."/>
            <person name="Strader C."/>
            <person name="Tesfaye S."/>
            <person name="Thomson T."/>
            <person name="Thoulutsang Y."/>
            <person name="Thoulutsang D."/>
            <person name="Topham K."/>
            <person name="Topping I."/>
            <person name="Tsamla T."/>
            <person name="Vassiliev H."/>
            <person name="Vo A."/>
            <person name="Wangchuk T."/>
            <person name="Wangdi T."/>
            <person name="Weiand M."/>
            <person name="Wilkinson J."/>
            <person name="Wilson A."/>
            <person name="Yadav S."/>
            <person name="Young G."/>
            <person name="Yu Q."/>
            <person name="Zembek L."/>
            <person name="Zhong D."/>
            <person name="Zimmer A."/>
            <person name="Zwirko Z."/>
            <person name="Jaffe D.B."/>
            <person name="Alvarez P."/>
            <person name="Brockman W."/>
            <person name="Butler J."/>
            <person name="Chin C."/>
            <person name="Gnerre S."/>
            <person name="Grabherr M."/>
            <person name="Kleber M."/>
            <person name="Mauceli E."/>
            <person name="MacCallum I."/>
        </authorList>
    </citation>
    <scope>NUCLEOTIDE SEQUENCE [LARGE SCALE GENOMIC DNA]</scope>
    <source>
        <strain evidence="2">Tucson 15287-2541.00</strain>
    </source>
</reference>
<keyword evidence="2" id="KW-1185">Reference proteome</keyword>
<name>B4IX71_DROGR</name>
<dbReference type="FunCoup" id="B4IX71">
    <property type="interactions" value="1"/>
</dbReference>
<dbReference type="PhylomeDB" id="B4IX71"/>